<name>A4GK24_9BACT</name>
<dbReference type="InterPro" id="IPR029063">
    <property type="entry name" value="SAM-dependent_MTases_sf"/>
</dbReference>
<dbReference type="PANTHER" id="PTHR36112">
    <property type="entry name" value="RIBOSOMAL RNA SMALL SUBUNIT METHYLTRANSFERASE J"/>
    <property type="match status" value="1"/>
</dbReference>
<dbReference type="AlphaFoldDB" id="A4GK24"/>
<gene>
    <name evidence="1" type="ORF">ALOHA_HF13081H07.0012</name>
</gene>
<dbReference type="SUPFAM" id="SSF53335">
    <property type="entry name" value="S-adenosyl-L-methionine-dependent methyltransferases"/>
    <property type="match status" value="1"/>
</dbReference>
<evidence type="ECO:0000313" key="1">
    <source>
        <dbReference type="EMBL" id="ABL97469.1"/>
    </source>
</evidence>
<dbReference type="Gene3D" id="3.40.50.150">
    <property type="entry name" value="Vaccinia Virus protein VP39"/>
    <property type="match status" value="1"/>
</dbReference>
<sequence>MKSIQKPIVSFLSRALEKRAKKFSKDHELTLLSPREIRKSHKDKLIIWLLQEGIFLQDLSLKNSKPFSLNFQYQKEENNNKNLLQRCFSKFNLDYQVYDFTAGFCLDAFLISKLGFKINAFEKESWLFEFTREKLLKNKIDNIKLKNRNSLEVIPEVDSKSIIYLDPMFGIENKSFAKKEMHFLRKSLLDQPDELIESSLESEAELIVIKRHKIEKKKTSKAPSYELKGKVVTFQIFDRRKN</sequence>
<protein>
    <submittedName>
        <fullName evidence="1">Uncharacterized protein</fullName>
    </submittedName>
</protein>
<organism evidence="1">
    <name type="scientific">uncultured marine bacterium HF130_81H07</name>
    <dbReference type="NCBI Taxonomy" id="415448"/>
    <lineage>
        <taxon>Bacteria</taxon>
        <taxon>environmental samples</taxon>
    </lineage>
</organism>
<dbReference type="Pfam" id="PF04445">
    <property type="entry name" value="SAM_MT"/>
    <property type="match status" value="1"/>
</dbReference>
<reference evidence="1" key="1">
    <citation type="journal article" date="2007" name="Environ. Microbiol.">
        <title>Proteorhodopsin photosystem gene clusters exhibit co-evolutionary trends and shared ancestry among diverse marine microbial phyla.</title>
        <authorList>
            <person name="McCarren J."/>
            <person name="Delong E.F."/>
        </authorList>
    </citation>
    <scope>NUCLEOTIDE SEQUENCE</scope>
</reference>
<dbReference type="InterPro" id="IPR007536">
    <property type="entry name" value="16SrRNA_methylTrfase_J"/>
</dbReference>
<accession>A4GK24</accession>
<dbReference type="GO" id="GO:0008990">
    <property type="term" value="F:rRNA (guanine-N2-)-methyltransferase activity"/>
    <property type="evidence" value="ECO:0007669"/>
    <property type="project" value="InterPro"/>
</dbReference>
<dbReference type="PANTHER" id="PTHR36112:SF1">
    <property type="entry name" value="RIBOSOMAL RNA SMALL SUBUNIT METHYLTRANSFERASE J"/>
    <property type="match status" value="1"/>
</dbReference>
<proteinExistence type="predicted"/>
<dbReference type="EMBL" id="EF107106">
    <property type="protein sequence ID" value="ABL97469.1"/>
    <property type="molecule type" value="Genomic_DNA"/>
</dbReference>